<feature type="region of interest" description="Disordered" evidence="1">
    <location>
        <begin position="145"/>
        <end position="180"/>
    </location>
</feature>
<protein>
    <submittedName>
        <fullName evidence="2">Uncharacterized protein</fullName>
    </submittedName>
</protein>
<proteinExistence type="predicted"/>
<sequence>MPCASTSPSARRSLFSVSESTFRPSVSWVDSARRPFVGVAETFAPVFPSIFPASTAAPAVTGRCSFAAAQFARTHAVSLLDEPAISAVVSSCDLVFSTCANIILTIDAHVASKRPGADRQSARRRDTRNRRGGRVAVLRPLPSRAGASFTERRRAGYNGRNSRTNGKTAPKNFYAIPSIE</sequence>
<evidence type="ECO:0000313" key="2">
    <source>
        <dbReference type="EMBL" id="KAL0098658.1"/>
    </source>
</evidence>
<organism evidence="2 3">
    <name type="scientific">Cardiocondyla obscurior</name>
    <dbReference type="NCBI Taxonomy" id="286306"/>
    <lineage>
        <taxon>Eukaryota</taxon>
        <taxon>Metazoa</taxon>
        <taxon>Ecdysozoa</taxon>
        <taxon>Arthropoda</taxon>
        <taxon>Hexapoda</taxon>
        <taxon>Insecta</taxon>
        <taxon>Pterygota</taxon>
        <taxon>Neoptera</taxon>
        <taxon>Endopterygota</taxon>
        <taxon>Hymenoptera</taxon>
        <taxon>Apocrita</taxon>
        <taxon>Aculeata</taxon>
        <taxon>Formicoidea</taxon>
        <taxon>Formicidae</taxon>
        <taxon>Myrmicinae</taxon>
        <taxon>Cardiocondyla</taxon>
    </lineage>
</organism>
<evidence type="ECO:0000256" key="1">
    <source>
        <dbReference type="SAM" id="MobiDB-lite"/>
    </source>
</evidence>
<evidence type="ECO:0000313" key="3">
    <source>
        <dbReference type="Proteomes" id="UP001430953"/>
    </source>
</evidence>
<feature type="region of interest" description="Disordered" evidence="1">
    <location>
        <begin position="114"/>
        <end position="133"/>
    </location>
</feature>
<keyword evidence="3" id="KW-1185">Reference proteome</keyword>
<name>A0AAW2E5F4_9HYME</name>
<accession>A0AAW2E5F4</accession>
<feature type="compositionally biased region" description="Basic and acidic residues" evidence="1">
    <location>
        <begin position="115"/>
        <end position="124"/>
    </location>
</feature>
<dbReference type="EMBL" id="JADYXP020000043">
    <property type="protein sequence ID" value="KAL0098658.1"/>
    <property type="molecule type" value="Genomic_DNA"/>
</dbReference>
<reference evidence="2 3" key="1">
    <citation type="submission" date="2023-03" db="EMBL/GenBank/DDBJ databases">
        <title>High recombination rates correlate with genetic variation in Cardiocondyla obscurior ants.</title>
        <authorList>
            <person name="Errbii M."/>
        </authorList>
    </citation>
    <scope>NUCLEOTIDE SEQUENCE [LARGE SCALE GENOMIC DNA]</scope>
    <source>
        <strain evidence="2">Alpha-2009</strain>
        <tissue evidence="2">Whole body</tissue>
    </source>
</reference>
<comment type="caution">
    <text evidence="2">The sequence shown here is derived from an EMBL/GenBank/DDBJ whole genome shotgun (WGS) entry which is preliminary data.</text>
</comment>
<dbReference type="AlphaFoldDB" id="A0AAW2E5F4"/>
<dbReference type="Proteomes" id="UP001430953">
    <property type="component" value="Unassembled WGS sequence"/>
</dbReference>
<gene>
    <name evidence="2" type="ORF">PUN28_020614</name>
</gene>